<reference evidence="1 2" key="1">
    <citation type="submission" date="2017-06" db="EMBL/GenBank/DDBJ databases">
        <title>Biodegradation of gentamicin by bacterial consortia AMQD4 in synthetic medium and raw gentamicin sewage.</title>
        <authorList>
            <person name="Chang H."/>
            <person name="Feng Y."/>
            <person name="Li Z."/>
            <person name="Xue J."/>
            <person name="Cheng D."/>
        </authorList>
    </citation>
    <scope>NUCLEOTIDE SEQUENCE [LARGE SCALE GENOMIC DNA]</scope>
    <source>
        <strain evidence="1 2">BZC3</strain>
    </source>
</reference>
<dbReference type="EMBL" id="CP021995">
    <property type="protein sequence ID" value="ASD25503.1"/>
    <property type="molecule type" value="Genomic_DNA"/>
</dbReference>
<dbReference type="InterPro" id="IPR011990">
    <property type="entry name" value="TPR-like_helical_dom_sf"/>
</dbReference>
<dbReference type="SUPFAM" id="SSF48452">
    <property type="entry name" value="TPR-like"/>
    <property type="match status" value="1"/>
</dbReference>
<organism evidence="1 2">
    <name type="scientific">Brevundimonas diminuta</name>
    <name type="common">Pseudomonas diminuta</name>
    <dbReference type="NCBI Taxonomy" id="293"/>
    <lineage>
        <taxon>Bacteria</taxon>
        <taxon>Pseudomonadati</taxon>
        <taxon>Pseudomonadota</taxon>
        <taxon>Alphaproteobacteria</taxon>
        <taxon>Caulobacterales</taxon>
        <taxon>Caulobacteraceae</taxon>
        <taxon>Brevundimonas</taxon>
    </lineage>
</organism>
<protein>
    <recommendedName>
        <fullName evidence="3">DUF924 domain-containing protein</fullName>
    </recommendedName>
</protein>
<dbReference type="Pfam" id="PF06041">
    <property type="entry name" value="DUF924"/>
    <property type="match status" value="1"/>
</dbReference>
<gene>
    <name evidence="1" type="ORF">CD943_00475</name>
</gene>
<evidence type="ECO:0000313" key="2">
    <source>
        <dbReference type="Proteomes" id="UP000197024"/>
    </source>
</evidence>
<evidence type="ECO:0008006" key="3">
    <source>
        <dbReference type="Google" id="ProtNLM"/>
    </source>
</evidence>
<dbReference type="RefSeq" id="WP_088409751.1">
    <property type="nucleotide sequence ID" value="NZ_CP021995.1"/>
</dbReference>
<dbReference type="Gene3D" id="1.20.58.320">
    <property type="entry name" value="TPR-like"/>
    <property type="match status" value="1"/>
</dbReference>
<dbReference type="InterPro" id="IPR010323">
    <property type="entry name" value="DUF924"/>
</dbReference>
<accession>A0A1Z3LTL7</accession>
<evidence type="ECO:0000313" key="1">
    <source>
        <dbReference type="EMBL" id="ASD25503.1"/>
    </source>
</evidence>
<reference evidence="1 2" key="2">
    <citation type="submission" date="2017-06" db="EMBL/GenBank/DDBJ databases">
        <authorList>
            <person name="Kim H.J."/>
            <person name="Triplett B.A."/>
        </authorList>
    </citation>
    <scope>NUCLEOTIDE SEQUENCE [LARGE SCALE GENOMIC DNA]</scope>
    <source>
        <strain evidence="1 2">BZC3</strain>
    </source>
</reference>
<name>A0A1Z3LTL7_BREDI</name>
<dbReference type="AlphaFoldDB" id="A0A1Z3LTL7"/>
<proteinExistence type="predicted"/>
<dbReference type="Gene3D" id="1.25.40.10">
    <property type="entry name" value="Tetratricopeptide repeat domain"/>
    <property type="match status" value="1"/>
</dbReference>
<sequence length="182" mass="20787">MTQRLTPSEVLDFWSDAGPEKWFAKDVAFDRAFSDRCCDTHYAAARRELDHWIEAPDAALALIILLDQLPRNAFRDTAHMFATDPLALKFSKDAIDRGHDRKVAPVLRSFILMPLMHSESLADQERLLRLLSPETEAETYKFAVIHRDIIARFGRFPHRNNCLGRDSTPQELKFLNSGGFSG</sequence>
<dbReference type="Proteomes" id="UP000197024">
    <property type="component" value="Chromosome"/>
</dbReference>
<dbReference type="STRING" id="293.GCA_000988015_02869"/>